<dbReference type="GO" id="GO:0016491">
    <property type="term" value="F:oxidoreductase activity"/>
    <property type="evidence" value="ECO:0007669"/>
    <property type="project" value="InterPro"/>
</dbReference>
<dbReference type="PATRIC" id="fig|1238182.3.peg.1419"/>
<evidence type="ECO:0000259" key="1">
    <source>
        <dbReference type="Pfam" id="PF01323"/>
    </source>
</evidence>
<proteinExistence type="predicted"/>
<dbReference type="Pfam" id="PF01323">
    <property type="entry name" value="DSBA"/>
    <property type="match status" value="1"/>
</dbReference>
<dbReference type="GO" id="GO:0016853">
    <property type="term" value="F:isomerase activity"/>
    <property type="evidence" value="ECO:0007669"/>
    <property type="project" value="UniProtKB-KW"/>
</dbReference>
<accession>K9HM01</accession>
<dbReference type="InterPro" id="IPR001853">
    <property type="entry name" value="DSBA-like_thioredoxin_dom"/>
</dbReference>
<comment type="caution">
    <text evidence="2">The sequence shown here is derived from an EMBL/GenBank/DDBJ whole genome shotgun (WGS) entry which is preliminary data.</text>
</comment>
<organism evidence="2 3">
    <name type="scientific">Caenispirillum salinarum AK4</name>
    <dbReference type="NCBI Taxonomy" id="1238182"/>
    <lineage>
        <taxon>Bacteria</taxon>
        <taxon>Pseudomonadati</taxon>
        <taxon>Pseudomonadota</taxon>
        <taxon>Alphaproteobacteria</taxon>
        <taxon>Rhodospirillales</taxon>
        <taxon>Novispirillaceae</taxon>
        <taxon>Caenispirillum</taxon>
    </lineage>
</organism>
<dbReference type="AlphaFoldDB" id="K9HM01"/>
<evidence type="ECO:0000313" key="2">
    <source>
        <dbReference type="EMBL" id="EKV31383.1"/>
    </source>
</evidence>
<dbReference type="STRING" id="1238182.C882_3756"/>
<gene>
    <name evidence="2" type="ORF">C882_3756</name>
</gene>
<dbReference type="InterPro" id="IPR036249">
    <property type="entry name" value="Thioredoxin-like_sf"/>
</dbReference>
<dbReference type="eggNOG" id="COG2761">
    <property type="taxonomic scope" value="Bacteria"/>
</dbReference>
<evidence type="ECO:0000313" key="3">
    <source>
        <dbReference type="Proteomes" id="UP000009881"/>
    </source>
</evidence>
<feature type="domain" description="DSBA-like thioredoxin" evidence="1">
    <location>
        <begin position="6"/>
        <end position="212"/>
    </location>
</feature>
<keyword evidence="2" id="KW-0413">Isomerase</keyword>
<reference evidence="2 3" key="1">
    <citation type="journal article" date="2013" name="Genome Announc.">
        <title>Draft Genome Sequence of an Alphaproteobacterium, Caenispirillum salinarum AK4(T), Isolated from a Solar Saltern.</title>
        <authorList>
            <person name="Khatri I."/>
            <person name="Singh A."/>
            <person name="Korpole S."/>
            <person name="Pinnaka A.K."/>
            <person name="Subramanian S."/>
        </authorList>
    </citation>
    <scope>NUCLEOTIDE SEQUENCE [LARGE SCALE GENOMIC DNA]</scope>
    <source>
        <strain evidence="2 3">AK4</strain>
    </source>
</reference>
<dbReference type="PANTHER" id="PTHR13887:SF41">
    <property type="entry name" value="THIOREDOXIN SUPERFAMILY PROTEIN"/>
    <property type="match status" value="1"/>
</dbReference>
<sequence length="223" mass="24547">MPPVEITFVSDYVCPWCWLGRARLNRALERMKADSALPAEGVVVRHWPFELNPDMPAEGMDRRAYRTAKFGSWEASQALDARILEQAEADGVPFAFDRITRTPSTKAAHRLTLLVQHYHPQAVERFVDGVFKAYFVHGRDIGDVGVLGQLLLDARLDQGALLDRLRAGQATEPVEALEARVRTAGIAGVPVFAIGDRRLDGAQPVDVLVEALRAAIPADTTVP</sequence>
<protein>
    <submittedName>
        <fullName evidence="2">2-hydroxychromene-2-carboxylate isomerase</fullName>
    </submittedName>
</protein>
<dbReference type="SUPFAM" id="SSF52833">
    <property type="entry name" value="Thioredoxin-like"/>
    <property type="match status" value="1"/>
</dbReference>
<dbReference type="Gene3D" id="3.40.30.10">
    <property type="entry name" value="Glutaredoxin"/>
    <property type="match status" value="1"/>
</dbReference>
<dbReference type="EMBL" id="ANHY01000006">
    <property type="protein sequence ID" value="EKV31383.1"/>
    <property type="molecule type" value="Genomic_DNA"/>
</dbReference>
<dbReference type="OrthoDB" id="9799122at2"/>
<dbReference type="PANTHER" id="PTHR13887">
    <property type="entry name" value="GLUTATHIONE S-TRANSFERASE KAPPA"/>
    <property type="match status" value="1"/>
</dbReference>
<keyword evidence="3" id="KW-1185">Reference proteome</keyword>
<dbReference type="CDD" id="cd03024">
    <property type="entry name" value="DsbA_FrnE"/>
    <property type="match status" value="1"/>
</dbReference>
<dbReference type="RefSeq" id="WP_009539864.1">
    <property type="nucleotide sequence ID" value="NZ_ANHY01000006.1"/>
</dbReference>
<name>K9HM01_9PROT</name>
<dbReference type="Proteomes" id="UP000009881">
    <property type="component" value="Unassembled WGS sequence"/>
</dbReference>